<feature type="binding site" evidence="6">
    <location>
        <position position="117"/>
    </location>
    <ligand>
        <name>ATP</name>
        <dbReference type="ChEBI" id="CHEBI:30616"/>
    </ligand>
</feature>
<dbReference type="PROSITE" id="PS00107">
    <property type="entry name" value="PROTEIN_KINASE_ATP"/>
    <property type="match status" value="1"/>
</dbReference>
<evidence type="ECO:0000256" key="2">
    <source>
        <dbReference type="ARBA" id="ARBA00022679"/>
    </source>
</evidence>
<name>A0A9W6F1W5_9CHLO</name>
<dbReference type="EMBL" id="BRXU01000006">
    <property type="protein sequence ID" value="GLC52606.1"/>
    <property type="molecule type" value="Genomic_DNA"/>
</dbReference>
<dbReference type="PROSITE" id="PS50011">
    <property type="entry name" value="PROTEIN_KINASE_DOM"/>
    <property type="match status" value="1"/>
</dbReference>
<dbReference type="InterPro" id="IPR011009">
    <property type="entry name" value="Kinase-like_dom_sf"/>
</dbReference>
<feature type="compositionally biased region" description="Basic residues" evidence="7">
    <location>
        <begin position="413"/>
        <end position="422"/>
    </location>
</feature>
<keyword evidence="2" id="KW-0808">Transferase</keyword>
<keyword evidence="1" id="KW-0723">Serine/threonine-protein kinase</keyword>
<evidence type="ECO:0000256" key="6">
    <source>
        <dbReference type="PROSITE-ProRule" id="PRU10141"/>
    </source>
</evidence>
<evidence type="ECO:0000256" key="4">
    <source>
        <dbReference type="ARBA" id="ARBA00022777"/>
    </source>
</evidence>
<evidence type="ECO:0000256" key="5">
    <source>
        <dbReference type="ARBA" id="ARBA00022840"/>
    </source>
</evidence>
<accession>A0A9W6F1W5</accession>
<feature type="domain" description="Protein kinase" evidence="8">
    <location>
        <begin position="87"/>
        <end position="385"/>
    </location>
</feature>
<dbReference type="SMART" id="SM00220">
    <property type="entry name" value="S_TKc"/>
    <property type="match status" value="1"/>
</dbReference>
<dbReference type="GO" id="GO:0005524">
    <property type="term" value="F:ATP binding"/>
    <property type="evidence" value="ECO:0007669"/>
    <property type="project" value="UniProtKB-UniRule"/>
</dbReference>
<dbReference type="InterPro" id="IPR017441">
    <property type="entry name" value="Protein_kinase_ATP_BS"/>
</dbReference>
<dbReference type="Proteomes" id="UP001165080">
    <property type="component" value="Unassembled WGS sequence"/>
</dbReference>
<dbReference type="Gene3D" id="1.10.510.10">
    <property type="entry name" value="Transferase(Phosphotransferase) domain 1"/>
    <property type="match status" value="1"/>
</dbReference>
<gene>
    <name evidence="9" type="primary">PLEST003433</name>
    <name evidence="9" type="ORF">PLESTB_000648500</name>
</gene>
<dbReference type="PANTHER" id="PTHR24349">
    <property type="entry name" value="SERINE/THREONINE-PROTEIN KINASE"/>
    <property type="match status" value="1"/>
</dbReference>
<protein>
    <recommendedName>
        <fullName evidence="8">Protein kinase domain-containing protein</fullName>
    </recommendedName>
</protein>
<dbReference type="Pfam" id="PF00069">
    <property type="entry name" value="Pkinase"/>
    <property type="match status" value="1"/>
</dbReference>
<dbReference type="AlphaFoldDB" id="A0A9W6F1W5"/>
<comment type="caution">
    <text evidence="9">The sequence shown here is derived from an EMBL/GenBank/DDBJ whole genome shotgun (WGS) entry which is preliminary data.</text>
</comment>
<proteinExistence type="predicted"/>
<organism evidence="9 10">
    <name type="scientific">Pleodorina starrii</name>
    <dbReference type="NCBI Taxonomy" id="330485"/>
    <lineage>
        <taxon>Eukaryota</taxon>
        <taxon>Viridiplantae</taxon>
        <taxon>Chlorophyta</taxon>
        <taxon>core chlorophytes</taxon>
        <taxon>Chlorophyceae</taxon>
        <taxon>CS clade</taxon>
        <taxon>Chlamydomonadales</taxon>
        <taxon>Volvocaceae</taxon>
        <taxon>Pleodorina</taxon>
    </lineage>
</organism>
<evidence type="ECO:0000256" key="3">
    <source>
        <dbReference type="ARBA" id="ARBA00022741"/>
    </source>
</evidence>
<keyword evidence="3 6" id="KW-0547">Nucleotide-binding</keyword>
<dbReference type="GO" id="GO:0004674">
    <property type="term" value="F:protein serine/threonine kinase activity"/>
    <property type="evidence" value="ECO:0007669"/>
    <property type="project" value="UniProtKB-KW"/>
</dbReference>
<evidence type="ECO:0000313" key="9">
    <source>
        <dbReference type="EMBL" id="GLC52606.1"/>
    </source>
</evidence>
<evidence type="ECO:0000259" key="8">
    <source>
        <dbReference type="PROSITE" id="PS50011"/>
    </source>
</evidence>
<keyword evidence="4" id="KW-0418">Kinase</keyword>
<dbReference type="SUPFAM" id="SSF56112">
    <property type="entry name" value="Protein kinase-like (PK-like)"/>
    <property type="match status" value="1"/>
</dbReference>
<evidence type="ECO:0000256" key="7">
    <source>
        <dbReference type="SAM" id="MobiDB-lite"/>
    </source>
</evidence>
<dbReference type="Gene3D" id="3.30.200.20">
    <property type="entry name" value="Phosphorylase Kinase, domain 1"/>
    <property type="match status" value="1"/>
</dbReference>
<keyword evidence="10" id="KW-1185">Reference proteome</keyword>
<evidence type="ECO:0000313" key="10">
    <source>
        <dbReference type="Proteomes" id="UP001165080"/>
    </source>
</evidence>
<dbReference type="InterPro" id="IPR050205">
    <property type="entry name" value="CDPK_Ser/Thr_kinases"/>
</dbReference>
<keyword evidence="5 6" id="KW-0067">ATP-binding</keyword>
<dbReference type="InterPro" id="IPR000719">
    <property type="entry name" value="Prot_kinase_dom"/>
</dbReference>
<sequence>MRSSALFPRAPCRERLSTLRANVCALCKRHVRAAVSAPRPARRGRGASRSARKAGFQVQSCAVAAPERHVALYRSELGYRTDFAAQYSLLEIIGKGNFGTVWLAASREEPSHQVAVKVVPKSREDRSHEESLECIRREVAMWGSLSGDSRYVAELLGLYEDVHNVYLVQQLCQGGDLSEALKDGPLPEACCAAVMWCVLSAIRDCHDHRLALMDVKPQNFLLTAAATGVAEGPSSSSGGGVRHLRLEDQVAGGSACPCVVACDFGCSLSYTELMRGAKRAGSPVFFAPEQFTSSYGLVVDEWAAGVMLYLLLSGRYPFWDCKRDELDKTLPAYQVMLAVCSAPIAFGGPEWRGISREARDLVSQLLDRNPATRLTADAALEHPWFARWMTAPRPPSPEAGNGNVAATKDAARTTKKSPRRGRASSDSPAAAAPPPEDSAAGCCCGTPVQSAALGFGGPTLSPCCGASNIVPLPSHAPVRATTPSAGQAATSASVAAMDVAGSDDEDAPSCSVDFL</sequence>
<evidence type="ECO:0000256" key="1">
    <source>
        <dbReference type="ARBA" id="ARBA00022527"/>
    </source>
</evidence>
<feature type="region of interest" description="Disordered" evidence="7">
    <location>
        <begin position="389"/>
        <end position="439"/>
    </location>
</feature>
<reference evidence="9 10" key="1">
    <citation type="journal article" date="2023" name="Commun. Biol.">
        <title>Reorganization of the ancestral sex-determining regions during the evolution of trioecy in Pleodorina starrii.</title>
        <authorList>
            <person name="Takahashi K."/>
            <person name="Suzuki S."/>
            <person name="Kawai-Toyooka H."/>
            <person name="Yamamoto K."/>
            <person name="Hamaji T."/>
            <person name="Ootsuki R."/>
            <person name="Yamaguchi H."/>
            <person name="Kawachi M."/>
            <person name="Higashiyama T."/>
            <person name="Nozaki H."/>
        </authorList>
    </citation>
    <scope>NUCLEOTIDE SEQUENCE [LARGE SCALE GENOMIC DNA]</scope>
    <source>
        <strain evidence="9 10">NIES-4479</strain>
    </source>
</reference>